<reference evidence="1" key="1">
    <citation type="journal article" date="2015" name="Genome Biol. Evol.">
        <title>Organellar Genomes of White Spruce (Picea glauca): Assembly and Annotation.</title>
        <authorList>
            <person name="Jackman S.D."/>
            <person name="Warren R.L."/>
            <person name="Gibb E.A."/>
            <person name="Vandervalk B.P."/>
            <person name="Mohamadi H."/>
            <person name="Chu J."/>
            <person name="Raymond A."/>
            <person name="Pleasance S."/>
            <person name="Coope R."/>
            <person name="Wildung M.R."/>
            <person name="Ritland C.E."/>
            <person name="Bousquet J."/>
            <person name="Jones S.J."/>
            <person name="Bohlmann J."/>
            <person name="Birol I."/>
        </authorList>
    </citation>
    <scope>NUCLEOTIDE SEQUENCE [LARGE SCALE GENOMIC DNA]</scope>
    <source>
        <tissue evidence="1">Flushing bud</tissue>
    </source>
</reference>
<comment type="caution">
    <text evidence="1">The sequence shown here is derived from an EMBL/GenBank/DDBJ whole genome shotgun (WGS) entry which is preliminary data.</text>
</comment>
<dbReference type="AlphaFoldDB" id="A0A101M4M1"/>
<protein>
    <submittedName>
        <fullName evidence="1">Uncharacterized protein</fullName>
    </submittedName>
</protein>
<geneLocation type="mitochondrion" evidence="1"/>
<organism evidence="1">
    <name type="scientific">Picea glauca</name>
    <name type="common">White spruce</name>
    <name type="synonym">Pinus glauca</name>
    <dbReference type="NCBI Taxonomy" id="3330"/>
    <lineage>
        <taxon>Eukaryota</taxon>
        <taxon>Viridiplantae</taxon>
        <taxon>Streptophyta</taxon>
        <taxon>Embryophyta</taxon>
        <taxon>Tracheophyta</taxon>
        <taxon>Spermatophyta</taxon>
        <taxon>Pinopsida</taxon>
        <taxon>Pinidae</taxon>
        <taxon>Conifers I</taxon>
        <taxon>Pinales</taxon>
        <taxon>Pinaceae</taxon>
        <taxon>Picea</taxon>
    </lineage>
</organism>
<dbReference type="EMBL" id="LKAM01000001">
    <property type="protein sequence ID" value="KUM51001.1"/>
    <property type="molecule type" value="Genomic_DNA"/>
</dbReference>
<accession>A0A101M4M1</accession>
<evidence type="ECO:0000313" key="1">
    <source>
        <dbReference type="EMBL" id="KUM51001.1"/>
    </source>
</evidence>
<proteinExistence type="predicted"/>
<name>A0A101M4M1_PICGL</name>
<keyword evidence="1" id="KW-0496">Mitochondrion</keyword>
<sequence>MGFRIHSYYVYNIDTYLLRIYLLSLPPSARTSASHTETRSASYGWVRCMGSWPNTLSRLTLFAPPMRDYFAGRSWLEWGLVTHIGEGRLVT</sequence>
<gene>
    <name evidence="1" type="ORF">ABT39_MTgene847</name>
</gene>